<protein>
    <submittedName>
        <fullName evidence="2">Uncharacterized protein</fullName>
    </submittedName>
</protein>
<dbReference type="AlphaFoldDB" id="A0A0T6B691"/>
<dbReference type="InterPro" id="IPR038911">
    <property type="entry name" value="SCLT1"/>
</dbReference>
<dbReference type="GO" id="GO:0005814">
    <property type="term" value="C:centriole"/>
    <property type="evidence" value="ECO:0007669"/>
    <property type="project" value="TreeGrafter"/>
</dbReference>
<feature type="coiled-coil region" evidence="1">
    <location>
        <begin position="93"/>
        <end position="187"/>
    </location>
</feature>
<keyword evidence="3" id="KW-1185">Reference proteome</keyword>
<comment type="caution">
    <text evidence="2">The sequence shown here is derived from an EMBL/GenBank/DDBJ whole genome shotgun (WGS) entry which is preliminary data.</text>
</comment>
<gene>
    <name evidence="2" type="ORF">AMK59_3856</name>
</gene>
<accession>A0A0T6B691</accession>
<sequence length="332" mass="38429">EQNHLRNESAILLEENKALSNFIKTNLRSGGDEQPKHKYDENDVIQNLKSQIQLLMKEKESTTELWRNSLETVDHLEDELRVYEGRTHGYVSKTDVKKLKEDYKKQIKELETELIQTKVSLLESQKSTKSIIDLKTNELKQLNESHQETSQAVQKLQSKIEQLQQEKHNLQAENDKLTSALKEKNKIISMFRIKEKESQMKVNEAIHIVEAALVEKDAALFREKEAKDEAIQLTKALSESVEEANKKAQTELDSAKKQYIEKAQKLKSDMRNLTEFLKQKDLELEKERNAAKVLEEKLDIVQRGNLSIETSSTSKLLLLEKNLESTFQKLVS</sequence>
<evidence type="ECO:0000313" key="2">
    <source>
        <dbReference type="EMBL" id="KRT82709.1"/>
    </source>
</evidence>
<keyword evidence="1" id="KW-0175">Coiled coil</keyword>
<dbReference type="GO" id="GO:0060271">
    <property type="term" value="P:cilium assembly"/>
    <property type="evidence" value="ECO:0007669"/>
    <property type="project" value="TreeGrafter"/>
</dbReference>
<reference evidence="2 3" key="1">
    <citation type="submission" date="2015-09" db="EMBL/GenBank/DDBJ databases">
        <title>Draft genome of the scarab beetle Oryctes borbonicus.</title>
        <authorList>
            <person name="Meyer J.M."/>
            <person name="Markov G.V."/>
            <person name="Baskaran P."/>
            <person name="Herrmann M."/>
            <person name="Sommer R.J."/>
            <person name="Roedelsperger C."/>
        </authorList>
    </citation>
    <scope>NUCLEOTIDE SEQUENCE [LARGE SCALE GENOMIC DNA]</scope>
    <source>
        <strain evidence="2">OB123</strain>
        <tissue evidence="2">Whole animal</tissue>
    </source>
</reference>
<evidence type="ECO:0000313" key="3">
    <source>
        <dbReference type="Proteomes" id="UP000051574"/>
    </source>
</evidence>
<organism evidence="2 3">
    <name type="scientific">Oryctes borbonicus</name>
    <dbReference type="NCBI Taxonomy" id="1629725"/>
    <lineage>
        <taxon>Eukaryota</taxon>
        <taxon>Metazoa</taxon>
        <taxon>Ecdysozoa</taxon>
        <taxon>Arthropoda</taxon>
        <taxon>Hexapoda</taxon>
        <taxon>Insecta</taxon>
        <taxon>Pterygota</taxon>
        <taxon>Neoptera</taxon>
        <taxon>Endopterygota</taxon>
        <taxon>Coleoptera</taxon>
        <taxon>Polyphaga</taxon>
        <taxon>Scarabaeiformia</taxon>
        <taxon>Scarabaeidae</taxon>
        <taxon>Dynastinae</taxon>
        <taxon>Oryctes</taxon>
    </lineage>
</organism>
<dbReference type="GO" id="GO:0045162">
    <property type="term" value="P:clustering of voltage-gated sodium channels"/>
    <property type="evidence" value="ECO:0007669"/>
    <property type="project" value="InterPro"/>
</dbReference>
<proteinExistence type="predicted"/>
<dbReference type="OrthoDB" id="551053at2759"/>
<feature type="non-terminal residue" evidence="2">
    <location>
        <position position="1"/>
    </location>
</feature>
<dbReference type="Proteomes" id="UP000051574">
    <property type="component" value="Unassembled WGS sequence"/>
</dbReference>
<name>A0A0T6B691_9SCAR</name>
<dbReference type="PANTHER" id="PTHR35970">
    <property type="entry name" value="SODIUM CHANNEL AND CLATHRIN LINKER 1"/>
    <property type="match status" value="1"/>
</dbReference>
<evidence type="ECO:0000256" key="1">
    <source>
        <dbReference type="SAM" id="Coils"/>
    </source>
</evidence>
<dbReference type="EMBL" id="LJIG01009623">
    <property type="protein sequence ID" value="KRT82709.1"/>
    <property type="molecule type" value="Genomic_DNA"/>
</dbReference>
<feature type="coiled-coil region" evidence="1">
    <location>
        <begin position="227"/>
        <end position="304"/>
    </location>
</feature>
<dbReference type="PANTHER" id="PTHR35970:SF1">
    <property type="entry name" value="SODIUM CHANNEL AND CLATHRIN LINKER 1"/>
    <property type="match status" value="1"/>
</dbReference>